<proteinExistence type="inferred from homology"/>
<dbReference type="Gene3D" id="3.40.50.2000">
    <property type="entry name" value="Glycogen Phosphorylase B"/>
    <property type="match status" value="1"/>
</dbReference>
<dbReference type="Proteomes" id="UP000653565">
    <property type="component" value="Unassembled WGS sequence"/>
</dbReference>
<name>A0A8H4MGU4_9EURO</name>
<keyword evidence="7" id="KW-0256">Endoplasmic reticulum</keyword>
<dbReference type="EMBL" id="JAAAPX010000012">
    <property type="protein sequence ID" value="KAF4243327.1"/>
    <property type="molecule type" value="Genomic_DNA"/>
</dbReference>
<comment type="subunit">
    <text evidence="4">Heterodimer with ALG13 to form a functional enzyme.</text>
</comment>
<evidence type="ECO:0000313" key="12">
    <source>
        <dbReference type="EMBL" id="KAF4243327.1"/>
    </source>
</evidence>
<dbReference type="GO" id="GO:0006488">
    <property type="term" value="P:dolichol-linked oligosaccharide biosynthetic process"/>
    <property type="evidence" value="ECO:0007669"/>
    <property type="project" value="InterPro"/>
</dbReference>
<keyword evidence="13" id="KW-1185">Reference proteome</keyword>
<comment type="similarity">
    <text evidence="3">Belongs to the ALG14 family.</text>
</comment>
<dbReference type="Pfam" id="PF08660">
    <property type="entry name" value="Alg14"/>
    <property type="match status" value="1"/>
</dbReference>
<gene>
    <name evidence="12" type="ORF">CNMCM6805_001336</name>
</gene>
<feature type="transmembrane region" description="Helical" evidence="11">
    <location>
        <begin position="12"/>
        <end position="30"/>
    </location>
</feature>
<evidence type="ECO:0000256" key="6">
    <source>
        <dbReference type="ARBA" id="ARBA00022692"/>
    </source>
</evidence>
<comment type="caution">
    <text evidence="12">The sequence shown here is derived from an EMBL/GenBank/DDBJ whole genome shotgun (WGS) entry which is preliminary data.</text>
</comment>
<protein>
    <recommendedName>
        <fullName evidence="5">UDP-N-acetylglucosamine transferase subunit ALG14</fullName>
    </recommendedName>
    <alternativeName>
        <fullName evidence="10">Asparagine-linked glycosylation protein 14</fullName>
    </alternativeName>
</protein>
<evidence type="ECO:0000256" key="1">
    <source>
        <dbReference type="ARBA" id="ARBA00004389"/>
    </source>
</evidence>
<evidence type="ECO:0000256" key="4">
    <source>
        <dbReference type="ARBA" id="ARBA00011335"/>
    </source>
</evidence>
<keyword evidence="9 11" id="KW-0472">Membrane</keyword>
<keyword evidence="6 11" id="KW-0812">Transmembrane</keyword>
<dbReference type="PANTHER" id="PTHR12154">
    <property type="entry name" value="GLYCOSYL TRANSFERASE-RELATED"/>
    <property type="match status" value="1"/>
</dbReference>
<evidence type="ECO:0000256" key="3">
    <source>
        <dbReference type="ARBA" id="ARBA00009731"/>
    </source>
</evidence>
<reference evidence="12" key="2">
    <citation type="submission" date="2020-04" db="EMBL/GenBank/DDBJ databases">
        <authorList>
            <person name="Santos R.A.C."/>
            <person name="Steenwyk J.L."/>
            <person name="Rivero-Menendez O."/>
            <person name="Mead M.E."/>
            <person name="Silva L.P."/>
            <person name="Bastos R.W."/>
            <person name="Alastruey-Izquierdo A."/>
            <person name="Goldman G.H."/>
            <person name="Rokas A."/>
        </authorList>
    </citation>
    <scope>NUCLEOTIDE SEQUENCE</scope>
    <source>
        <strain evidence="12">CNM-CM6805</strain>
    </source>
</reference>
<evidence type="ECO:0000256" key="11">
    <source>
        <dbReference type="SAM" id="Phobius"/>
    </source>
</evidence>
<dbReference type="GO" id="GO:0043541">
    <property type="term" value="C:UDP-N-acetylglucosamine transferase complex"/>
    <property type="evidence" value="ECO:0007669"/>
    <property type="project" value="TreeGrafter"/>
</dbReference>
<dbReference type="GO" id="GO:0031965">
    <property type="term" value="C:nuclear membrane"/>
    <property type="evidence" value="ECO:0007669"/>
    <property type="project" value="UniProtKB-SubCell"/>
</dbReference>
<dbReference type="GO" id="GO:0004577">
    <property type="term" value="F:N-acetylglucosaminyldiphosphodolichol N-acetylglucosaminyltransferase activity"/>
    <property type="evidence" value="ECO:0007669"/>
    <property type="project" value="TreeGrafter"/>
</dbReference>
<comment type="subcellular location">
    <subcellularLocation>
        <location evidence="1">Endoplasmic reticulum membrane</location>
        <topology evidence="1">Single-pass membrane protein</topology>
    </subcellularLocation>
    <subcellularLocation>
        <location evidence="2">Nucleus membrane</location>
        <topology evidence="2">Single-pass membrane protein</topology>
    </subcellularLocation>
</comment>
<dbReference type="InterPro" id="IPR013969">
    <property type="entry name" value="Oligosacch_biosynth_Alg14"/>
</dbReference>
<evidence type="ECO:0000256" key="9">
    <source>
        <dbReference type="ARBA" id="ARBA00023136"/>
    </source>
</evidence>
<evidence type="ECO:0000256" key="8">
    <source>
        <dbReference type="ARBA" id="ARBA00022989"/>
    </source>
</evidence>
<reference evidence="12" key="1">
    <citation type="journal article" date="2020" name="bioRxiv">
        <title>Genomic and phenotypic heterogeneity of clinical isolates of the human pathogens Aspergillus fumigatus, Aspergillus lentulus and Aspergillus fumigatiaffinis.</title>
        <authorList>
            <person name="dos Santos R.A.C."/>
            <person name="Steenwyk J.L."/>
            <person name="Rivero-Menendez O."/>
            <person name="Mead M.E."/>
            <person name="Silva L.P."/>
            <person name="Bastos R.W."/>
            <person name="Alastruey-Izquierdo A."/>
            <person name="Goldman G.H."/>
            <person name="Rokas A."/>
        </authorList>
    </citation>
    <scope>NUCLEOTIDE SEQUENCE</scope>
    <source>
        <strain evidence="12">CNM-CM6805</strain>
    </source>
</reference>
<sequence>MAPPWVKLIPYGLLFVAICGTIALIVRTLLNPSFFAACSRLYFQLCIRALSISQNSIVPKWRRKNSPTHLLVVLGSGGHTAEMFSMLRRMKLDPSTYTYRTYVVSSGDNFSAARAVEFETEWLKQSSRLSFPANGSNTAESYAIVTVPRARRVHQSYLTAPLSTLQCFYACLLVLRGCHPEQKSSLPRTNSPYPDVILTNGPATAVCMILAAKLLRLSHYLGSLFNIKNRHDRDSSRSSHGKRSEDAPAPVYFQLRTIYVESWARVTTFSLSGKLLLPFADRFLVQWPDLAGKQAWRGMRKTEYAGTLVD</sequence>
<keyword evidence="8 11" id="KW-1133">Transmembrane helix</keyword>
<accession>A0A8H4MGU4</accession>
<evidence type="ECO:0000256" key="7">
    <source>
        <dbReference type="ARBA" id="ARBA00022824"/>
    </source>
</evidence>
<evidence type="ECO:0000256" key="2">
    <source>
        <dbReference type="ARBA" id="ARBA00004590"/>
    </source>
</evidence>
<organism evidence="12 13">
    <name type="scientific">Aspergillus fumigatiaffinis</name>
    <dbReference type="NCBI Taxonomy" id="340414"/>
    <lineage>
        <taxon>Eukaryota</taxon>
        <taxon>Fungi</taxon>
        <taxon>Dikarya</taxon>
        <taxon>Ascomycota</taxon>
        <taxon>Pezizomycotina</taxon>
        <taxon>Eurotiomycetes</taxon>
        <taxon>Eurotiomycetidae</taxon>
        <taxon>Eurotiales</taxon>
        <taxon>Aspergillaceae</taxon>
        <taxon>Aspergillus</taxon>
        <taxon>Aspergillus subgen. Fumigati</taxon>
    </lineage>
</organism>
<dbReference type="AlphaFoldDB" id="A0A8H4MGU4"/>
<dbReference type="PANTHER" id="PTHR12154:SF4">
    <property type="entry name" value="UDP-N-ACETYLGLUCOSAMINE TRANSFERASE SUBUNIT ALG14 HOMOLOG"/>
    <property type="match status" value="1"/>
</dbReference>
<evidence type="ECO:0000256" key="10">
    <source>
        <dbReference type="ARBA" id="ARBA00032062"/>
    </source>
</evidence>
<evidence type="ECO:0000256" key="5">
    <source>
        <dbReference type="ARBA" id="ARBA00017467"/>
    </source>
</evidence>
<evidence type="ECO:0000313" key="13">
    <source>
        <dbReference type="Proteomes" id="UP000653565"/>
    </source>
</evidence>